<keyword evidence="2" id="KW-1185">Reference proteome</keyword>
<protein>
    <submittedName>
        <fullName evidence="1">Uncharacterized protein</fullName>
    </submittedName>
</protein>
<sequence length="124" mass="14058">MARCDEGYLCDVCGEDVGAMTDSAMYLRYVTGGLDPEVLHTYPERHLRCEPELAQYIVHEKFKPVACEGPFDKRALDAEYVAQREGLMTRGWLRLRELAGGELPLRDYPLPEVAEAMRSRYGDG</sequence>
<gene>
    <name evidence="1" type="ORF">Mal64_31400</name>
</gene>
<organism evidence="1 2">
    <name type="scientific">Pseudobythopirellula maris</name>
    <dbReference type="NCBI Taxonomy" id="2527991"/>
    <lineage>
        <taxon>Bacteria</taxon>
        <taxon>Pseudomonadati</taxon>
        <taxon>Planctomycetota</taxon>
        <taxon>Planctomycetia</taxon>
        <taxon>Pirellulales</taxon>
        <taxon>Lacipirellulaceae</taxon>
        <taxon>Pseudobythopirellula</taxon>
    </lineage>
</organism>
<accession>A0A5C5ZKD8</accession>
<proteinExistence type="predicted"/>
<dbReference type="AlphaFoldDB" id="A0A5C5ZKD8"/>
<comment type="caution">
    <text evidence="1">The sequence shown here is derived from an EMBL/GenBank/DDBJ whole genome shotgun (WGS) entry which is preliminary data.</text>
</comment>
<dbReference type="RefSeq" id="WP_146401870.1">
    <property type="nucleotide sequence ID" value="NZ_SJPQ01000003.1"/>
</dbReference>
<dbReference type="EMBL" id="SJPQ01000003">
    <property type="protein sequence ID" value="TWT87598.1"/>
    <property type="molecule type" value="Genomic_DNA"/>
</dbReference>
<dbReference type="OrthoDB" id="277094at2"/>
<evidence type="ECO:0000313" key="2">
    <source>
        <dbReference type="Proteomes" id="UP000315440"/>
    </source>
</evidence>
<dbReference type="Proteomes" id="UP000315440">
    <property type="component" value="Unassembled WGS sequence"/>
</dbReference>
<evidence type="ECO:0000313" key="1">
    <source>
        <dbReference type="EMBL" id="TWT87598.1"/>
    </source>
</evidence>
<reference evidence="1 2" key="1">
    <citation type="submission" date="2019-02" db="EMBL/GenBank/DDBJ databases">
        <title>Deep-cultivation of Planctomycetes and their phenomic and genomic characterization uncovers novel biology.</title>
        <authorList>
            <person name="Wiegand S."/>
            <person name="Jogler M."/>
            <person name="Boedeker C."/>
            <person name="Pinto D."/>
            <person name="Vollmers J."/>
            <person name="Rivas-Marin E."/>
            <person name="Kohn T."/>
            <person name="Peeters S.H."/>
            <person name="Heuer A."/>
            <person name="Rast P."/>
            <person name="Oberbeckmann S."/>
            <person name="Bunk B."/>
            <person name="Jeske O."/>
            <person name="Meyerdierks A."/>
            <person name="Storesund J.E."/>
            <person name="Kallscheuer N."/>
            <person name="Luecker S."/>
            <person name="Lage O.M."/>
            <person name="Pohl T."/>
            <person name="Merkel B.J."/>
            <person name="Hornburger P."/>
            <person name="Mueller R.-W."/>
            <person name="Bruemmer F."/>
            <person name="Labrenz M."/>
            <person name="Spormann A.M."/>
            <person name="Op Den Camp H."/>
            <person name="Overmann J."/>
            <person name="Amann R."/>
            <person name="Jetten M.S.M."/>
            <person name="Mascher T."/>
            <person name="Medema M.H."/>
            <person name="Devos D.P."/>
            <person name="Kaster A.-K."/>
            <person name="Ovreas L."/>
            <person name="Rohde M."/>
            <person name="Galperin M.Y."/>
            <person name="Jogler C."/>
        </authorList>
    </citation>
    <scope>NUCLEOTIDE SEQUENCE [LARGE SCALE GENOMIC DNA]</scope>
    <source>
        <strain evidence="1 2">Mal64</strain>
    </source>
</reference>
<name>A0A5C5ZKD8_9BACT</name>